<dbReference type="OrthoDB" id="1657402at2759"/>
<dbReference type="AlphaFoldDB" id="A0A8K0TBV0"/>
<sequence>MSRIVSLPGGNHQLLVNGRPFLMRAAELNNSSLSSPAFMRNVWPKLVENNVNTVLGAMSWDQIEPEEGRFDFNALDQVIRDARSHGLKLVLLWFGSFKNGLSTYAPPWVKTDPVRFPRAIARNKDTGMPQLLDCLSVFQEASYKADAKAFATLLHHLRQIDEKENTVIMIQVENEVGLLGDSRDRSEAAEALFQGQVPPHLIDILQAQWSTLNNVLRETLANFHIRETSSTWEDVFGRDSLQTDEIFMAYHYARYLEEVASAGKAAYNIPLYTNAWLRNIPDKDDLASQWPALLGGGTTPGEYPSGGAVETVLDIWQLFAPSLDFIAPDIYLSHYEKTCARYRHREQPLFIPEQRQDEPGALRMWAAIGTYGALGVSPFGIDNSSPDVSPFTMHYKLLAQVTPQILQARANGRALHGFFFDRFDKGQDDPSKSQIIQMGDWILTISRAFVFGHPAPAFGIVIHQGGDRFFLVGEGYQVSFESTIPNTTFSGILSVRELEATAGPEPKLLDGRWLNGDETGQGRAVVMPSESPDCGGFFISSWIPARTRIAECIVYSL</sequence>
<evidence type="ECO:0000259" key="4">
    <source>
        <dbReference type="Pfam" id="PF18120"/>
    </source>
</evidence>
<evidence type="ECO:0000256" key="1">
    <source>
        <dbReference type="ARBA" id="ARBA00022801"/>
    </source>
</evidence>
<accession>A0A8K0TBV0</accession>
<dbReference type="Pfam" id="PF02449">
    <property type="entry name" value="Glyco_hydro_42"/>
    <property type="match status" value="1"/>
</dbReference>
<evidence type="ECO:0000256" key="2">
    <source>
        <dbReference type="ARBA" id="ARBA00023295"/>
    </source>
</evidence>
<evidence type="ECO:0000313" key="6">
    <source>
        <dbReference type="Proteomes" id="UP000813385"/>
    </source>
</evidence>
<comment type="caution">
    <text evidence="5">The sequence shown here is derived from an EMBL/GenBank/DDBJ whole genome shotgun (WGS) entry which is preliminary data.</text>
</comment>
<name>A0A8K0TBV0_9PEZI</name>
<keyword evidence="6" id="KW-1185">Reference proteome</keyword>
<feature type="domain" description="Glycoside hydrolase family 42 N-terminal" evidence="3">
    <location>
        <begin position="47"/>
        <end position="211"/>
    </location>
</feature>
<dbReference type="Gene3D" id="3.20.20.80">
    <property type="entry name" value="Glycosidases"/>
    <property type="match status" value="1"/>
</dbReference>
<dbReference type="InterPro" id="IPR040719">
    <property type="entry name" value="DUF5597"/>
</dbReference>
<dbReference type="EMBL" id="JAGPXD010000006">
    <property type="protein sequence ID" value="KAH7349634.1"/>
    <property type="molecule type" value="Genomic_DNA"/>
</dbReference>
<dbReference type="InterPro" id="IPR017853">
    <property type="entry name" value="GH"/>
</dbReference>
<dbReference type="Proteomes" id="UP000813385">
    <property type="component" value="Unassembled WGS sequence"/>
</dbReference>
<evidence type="ECO:0000259" key="3">
    <source>
        <dbReference type="Pfam" id="PF02449"/>
    </source>
</evidence>
<feature type="domain" description="DUF5597" evidence="4">
    <location>
        <begin position="392"/>
        <end position="525"/>
    </location>
</feature>
<dbReference type="InterPro" id="IPR013529">
    <property type="entry name" value="Glyco_hydro_42_N"/>
</dbReference>
<dbReference type="GO" id="GO:0004565">
    <property type="term" value="F:beta-galactosidase activity"/>
    <property type="evidence" value="ECO:0007669"/>
    <property type="project" value="InterPro"/>
</dbReference>
<dbReference type="SUPFAM" id="SSF51445">
    <property type="entry name" value="(Trans)glycosidases"/>
    <property type="match status" value="1"/>
</dbReference>
<evidence type="ECO:0000313" key="5">
    <source>
        <dbReference type="EMBL" id="KAH7349634.1"/>
    </source>
</evidence>
<gene>
    <name evidence="5" type="ORF">B0T11DRAFT_133344</name>
</gene>
<reference evidence="5" key="1">
    <citation type="journal article" date="2021" name="Nat. Commun.">
        <title>Genetic determinants of endophytism in the Arabidopsis root mycobiome.</title>
        <authorList>
            <person name="Mesny F."/>
            <person name="Miyauchi S."/>
            <person name="Thiergart T."/>
            <person name="Pickel B."/>
            <person name="Atanasova L."/>
            <person name="Karlsson M."/>
            <person name="Huettel B."/>
            <person name="Barry K.W."/>
            <person name="Haridas S."/>
            <person name="Chen C."/>
            <person name="Bauer D."/>
            <person name="Andreopoulos W."/>
            <person name="Pangilinan J."/>
            <person name="LaButti K."/>
            <person name="Riley R."/>
            <person name="Lipzen A."/>
            <person name="Clum A."/>
            <person name="Drula E."/>
            <person name="Henrissat B."/>
            <person name="Kohler A."/>
            <person name="Grigoriev I.V."/>
            <person name="Martin F.M."/>
            <person name="Hacquard S."/>
        </authorList>
    </citation>
    <scope>NUCLEOTIDE SEQUENCE</scope>
    <source>
        <strain evidence="5">MPI-CAGE-AT-0016</strain>
    </source>
</reference>
<organism evidence="5 6">
    <name type="scientific">Plectosphaerella cucumerina</name>
    <dbReference type="NCBI Taxonomy" id="40658"/>
    <lineage>
        <taxon>Eukaryota</taxon>
        <taxon>Fungi</taxon>
        <taxon>Dikarya</taxon>
        <taxon>Ascomycota</taxon>
        <taxon>Pezizomycotina</taxon>
        <taxon>Sordariomycetes</taxon>
        <taxon>Hypocreomycetidae</taxon>
        <taxon>Glomerellales</taxon>
        <taxon>Plectosphaerellaceae</taxon>
        <taxon>Plectosphaerella</taxon>
    </lineage>
</organism>
<dbReference type="Gene3D" id="2.60.220.20">
    <property type="entry name" value="putative beta-Galactosidase from caulobacter crescentus"/>
    <property type="match status" value="1"/>
</dbReference>
<dbReference type="GO" id="GO:0009341">
    <property type="term" value="C:beta-galactosidase complex"/>
    <property type="evidence" value="ECO:0007669"/>
    <property type="project" value="InterPro"/>
</dbReference>
<proteinExistence type="predicted"/>
<keyword evidence="2" id="KW-0326">Glycosidase</keyword>
<dbReference type="GO" id="GO:0005975">
    <property type="term" value="P:carbohydrate metabolic process"/>
    <property type="evidence" value="ECO:0007669"/>
    <property type="project" value="InterPro"/>
</dbReference>
<dbReference type="FunFam" id="3.20.20.80:FF:000135">
    <property type="entry name" value="Beta-galactosidase, putative, bgl35A"/>
    <property type="match status" value="1"/>
</dbReference>
<keyword evidence="1 5" id="KW-0378">Hydrolase</keyword>
<dbReference type="Pfam" id="PF18120">
    <property type="entry name" value="DUF5597"/>
    <property type="match status" value="1"/>
</dbReference>
<protein>
    <submittedName>
        <fullName evidence="5">Glycoside hydrolase superfamily</fullName>
    </submittedName>
</protein>